<proteinExistence type="predicted"/>
<evidence type="ECO:0000313" key="2">
    <source>
        <dbReference type="Proteomes" id="UP001221898"/>
    </source>
</evidence>
<dbReference type="AlphaFoldDB" id="A0AAD7SL08"/>
<evidence type="ECO:0000313" key="1">
    <source>
        <dbReference type="EMBL" id="KAJ8404208.1"/>
    </source>
</evidence>
<dbReference type="EMBL" id="JAINUG010000054">
    <property type="protein sequence ID" value="KAJ8404208.1"/>
    <property type="molecule type" value="Genomic_DNA"/>
</dbReference>
<dbReference type="Proteomes" id="UP001221898">
    <property type="component" value="Unassembled WGS sequence"/>
</dbReference>
<reference evidence="1" key="1">
    <citation type="journal article" date="2023" name="Science">
        <title>Genome structures resolve the early diversification of teleost fishes.</title>
        <authorList>
            <person name="Parey E."/>
            <person name="Louis A."/>
            <person name="Montfort J."/>
            <person name="Bouchez O."/>
            <person name="Roques C."/>
            <person name="Iampietro C."/>
            <person name="Lluch J."/>
            <person name="Castinel A."/>
            <person name="Donnadieu C."/>
            <person name="Desvignes T."/>
            <person name="Floi Bucao C."/>
            <person name="Jouanno E."/>
            <person name="Wen M."/>
            <person name="Mejri S."/>
            <person name="Dirks R."/>
            <person name="Jansen H."/>
            <person name="Henkel C."/>
            <person name="Chen W.J."/>
            <person name="Zahm M."/>
            <person name="Cabau C."/>
            <person name="Klopp C."/>
            <person name="Thompson A.W."/>
            <person name="Robinson-Rechavi M."/>
            <person name="Braasch I."/>
            <person name="Lecointre G."/>
            <person name="Bobe J."/>
            <person name="Postlethwait J.H."/>
            <person name="Berthelot C."/>
            <person name="Roest Crollius H."/>
            <person name="Guiguen Y."/>
        </authorList>
    </citation>
    <scope>NUCLEOTIDE SEQUENCE</scope>
    <source>
        <strain evidence="1">NC1722</strain>
    </source>
</reference>
<gene>
    <name evidence="1" type="ORF">AAFF_G00339810</name>
</gene>
<keyword evidence="2" id="KW-1185">Reference proteome</keyword>
<comment type="caution">
    <text evidence="1">The sequence shown here is derived from an EMBL/GenBank/DDBJ whole genome shotgun (WGS) entry which is preliminary data.</text>
</comment>
<accession>A0AAD7SL08</accession>
<sequence length="80" mass="8790">MPEFDEWLSGGLMENLNPVPRFLHPSIVGSPTPSPVVTLSEWRTAPPDGPFEGVGAPARQRPDCFQRDAVIGERPPAVRR</sequence>
<organism evidence="1 2">
    <name type="scientific">Aldrovandia affinis</name>
    <dbReference type="NCBI Taxonomy" id="143900"/>
    <lineage>
        <taxon>Eukaryota</taxon>
        <taxon>Metazoa</taxon>
        <taxon>Chordata</taxon>
        <taxon>Craniata</taxon>
        <taxon>Vertebrata</taxon>
        <taxon>Euteleostomi</taxon>
        <taxon>Actinopterygii</taxon>
        <taxon>Neopterygii</taxon>
        <taxon>Teleostei</taxon>
        <taxon>Notacanthiformes</taxon>
        <taxon>Halosauridae</taxon>
        <taxon>Aldrovandia</taxon>
    </lineage>
</organism>
<protein>
    <submittedName>
        <fullName evidence="1">Uncharacterized protein</fullName>
    </submittedName>
</protein>
<name>A0AAD7SL08_9TELE</name>